<dbReference type="Pfam" id="PF01687">
    <property type="entry name" value="Flavokinase"/>
    <property type="match status" value="1"/>
</dbReference>
<dbReference type="PANTHER" id="PTHR22749">
    <property type="entry name" value="RIBOFLAVIN KINASE/FMN ADENYLYLTRANSFERASE"/>
    <property type="match status" value="1"/>
</dbReference>
<keyword evidence="6 14" id="KW-0548">Nucleotidyltransferase</keyword>
<dbReference type="InterPro" id="IPR023465">
    <property type="entry name" value="Riboflavin_kinase_dom_sf"/>
</dbReference>
<dbReference type="PANTHER" id="PTHR22749:SF6">
    <property type="entry name" value="RIBOFLAVIN KINASE"/>
    <property type="match status" value="1"/>
</dbReference>
<keyword evidence="11" id="KW-0511">Multifunctional enzyme</keyword>
<dbReference type="GO" id="GO:0009231">
    <property type="term" value="P:riboflavin biosynthetic process"/>
    <property type="evidence" value="ECO:0007669"/>
    <property type="project" value="InterPro"/>
</dbReference>
<keyword evidence="8 14" id="KW-0418">Kinase</keyword>
<dbReference type="Gene3D" id="2.40.30.30">
    <property type="entry name" value="Riboflavin kinase-like"/>
    <property type="match status" value="1"/>
</dbReference>
<evidence type="ECO:0000256" key="7">
    <source>
        <dbReference type="ARBA" id="ARBA00022741"/>
    </source>
</evidence>
<evidence type="ECO:0000256" key="5">
    <source>
        <dbReference type="ARBA" id="ARBA00022679"/>
    </source>
</evidence>
<dbReference type="InterPro" id="IPR002606">
    <property type="entry name" value="Riboflavin_kinase_bac"/>
</dbReference>
<keyword evidence="4 14" id="KW-0288">FMN</keyword>
<comment type="pathway">
    <text evidence="2 14">Cofactor biosynthesis; FMN biosynthesis; FMN from riboflavin (ATP route): step 1/1.</text>
</comment>
<dbReference type="GO" id="GO:0008531">
    <property type="term" value="F:riboflavin kinase activity"/>
    <property type="evidence" value="ECO:0007669"/>
    <property type="project" value="UniProtKB-UniRule"/>
</dbReference>
<evidence type="ECO:0000256" key="4">
    <source>
        <dbReference type="ARBA" id="ARBA00022643"/>
    </source>
</evidence>
<dbReference type="EC" id="2.7.1.26" evidence="14"/>
<reference evidence="16" key="2">
    <citation type="journal article" date="2021" name="PeerJ">
        <title>Extensive microbial diversity within the chicken gut microbiome revealed by metagenomics and culture.</title>
        <authorList>
            <person name="Gilroy R."/>
            <person name="Ravi A."/>
            <person name="Getino M."/>
            <person name="Pursley I."/>
            <person name="Horton D.L."/>
            <person name="Alikhan N.F."/>
            <person name="Baker D."/>
            <person name="Gharbi K."/>
            <person name="Hall N."/>
            <person name="Watson M."/>
            <person name="Adriaenssens E.M."/>
            <person name="Foster-Nyarko E."/>
            <person name="Jarju S."/>
            <person name="Secka A."/>
            <person name="Antonio M."/>
            <person name="Oren A."/>
            <person name="Chaudhuri R.R."/>
            <person name="La Ragione R."/>
            <person name="Hildebrand F."/>
            <person name="Pallen M.J."/>
        </authorList>
    </citation>
    <scope>NUCLEOTIDE SEQUENCE</scope>
    <source>
        <strain evidence="16">ChiBcec7-5410</strain>
    </source>
</reference>
<keyword evidence="3 14" id="KW-0285">Flavoprotein</keyword>
<evidence type="ECO:0000256" key="8">
    <source>
        <dbReference type="ARBA" id="ARBA00022777"/>
    </source>
</evidence>
<keyword evidence="7 14" id="KW-0547">Nucleotide-binding</keyword>
<comment type="caution">
    <text evidence="16">The sequence shown here is derived from an EMBL/GenBank/DDBJ whole genome shotgun (WGS) entry which is preliminary data.</text>
</comment>
<comment type="similarity">
    <text evidence="14">Belongs to the ribF family.</text>
</comment>
<evidence type="ECO:0000256" key="13">
    <source>
        <dbReference type="ARBA" id="ARBA00049494"/>
    </source>
</evidence>
<dbReference type="InterPro" id="IPR023468">
    <property type="entry name" value="Riboflavin_kinase"/>
</dbReference>
<dbReference type="EMBL" id="DVLW01000089">
    <property type="protein sequence ID" value="HIT94181.1"/>
    <property type="molecule type" value="Genomic_DNA"/>
</dbReference>
<dbReference type="CDD" id="cd02064">
    <property type="entry name" value="FAD_synthetase_N"/>
    <property type="match status" value="1"/>
</dbReference>
<dbReference type="SMART" id="SM00904">
    <property type="entry name" value="Flavokinase"/>
    <property type="match status" value="1"/>
</dbReference>
<dbReference type="Pfam" id="PF06574">
    <property type="entry name" value="FAD_syn"/>
    <property type="match status" value="1"/>
</dbReference>
<comment type="catalytic activity">
    <reaction evidence="12 14">
        <text>riboflavin + ATP = FMN + ADP + H(+)</text>
        <dbReference type="Rhea" id="RHEA:14357"/>
        <dbReference type="ChEBI" id="CHEBI:15378"/>
        <dbReference type="ChEBI" id="CHEBI:30616"/>
        <dbReference type="ChEBI" id="CHEBI:57986"/>
        <dbReference type="ChEBI" id="CHEBI:58210"/>
        <dbReference type="ChEBI" id="CHEBI:456216"/>
        <dbReference type="EC" id="2.7.1.26"/>
    </reaction>
</comment>
<dbReference type="InterPro" id="IPR014729">
    <property type="entry name" value="Rossmann-like_a/b/a_fold"/>
</dbReference>
<comment type="pathway">
    <text evidence="1 14">Cofactor biosynthesis; FAD biosynthesis; FAD from FMN: step 1/1.</text>
</comment>
<accession>A0A9D1KS67</accession>
<dbReference type="AlphaFoldDB" id="A0A9D1KS67"/>
<dbReference type="InterPro" id="IPR015865">
    <property type="entry name" value="Riboflavin_kinase_bac/euk"/>
</dbReference>
<protein>
    <recommendedName>
        <fullName evidence="14">Riboflavin biosynthesis protein</fullName>
    </recommendedName>
    <domain>
        <recommendedName>
            <fullName evidence="14">Riboflavin kinase</fullName>
            <ecNumber evidence="14">2.7.1.26</ecNumber>
        </recommendedName>
        <alternativeName>
            <fullName evidence="14">Flavokinase</fullName>
        </alternativeName>
    </domain>
    <domain>
        <recommendedName>
            <fullName evidence="14">FMN adenylyltransferase</fullName>
            <ecNumber evidence="14">2.7.7.2</ecNumber>
        </recommendedName>
        <alternativeName>
            <fullName evidence="14">FAD pyrophosphorylase</fullName>
        </alternativeName>
        <alternativeName>
            <fullName evidence="14">FAD synthase</fullName>
        </alternativeName>
    </domain>
</protein>
<dbReference type="GO" id="GO:0005524">
    <property type="term" value="F:ATP binding"/>
    <property type="evidence" value="ECO:0007669"/>
    <property type="project" value="UniProtKB-UniRule"/>
</dbReference>
<dbReference type="NCBIfam" id="TIGR00083">
    <property type="entry name" value="ribF"/>
    <property type="match status" value="1"/>
</dbReference>
<evidence type="ECO:0000259" key="15">
    <source>
        <dbReference type="SMART" id="SM00904"/>
    </source>
</evidence>
<reference evidence="16" key="1">
    <citation type="submission" date="2020-10" db="EMBL/GenBank/DDBJ databases">
        <authorList>
            <person name="Gilroy R."/>
        </authorList>
    </citation>
    <scope>NUCLEOTIDE SEQUENCE</scope>
    <source>
        <strain evidence="16">ChiBcec7-5410</strain>
    </source>
</reference>
<keyword evidence="5 14" id="KW-0808">Transferase</keyword>
<dbReference type="SUPFAM" id="SSF52374">
    <property type="entry name" value="Nucleotidylyl transferase"/>
    <property type="match status" value="1"/>
</dbReference>
<evidence type="ECO:0000256" key="10">
    <source>
        <dbReference type="ARBA" id="ARBA00022840"/>
    </source>
</evidence>
<keyword evidence="10 14" id="KW-0067">ATP-binding</keyword>
<dbReference type="GO" id="GO:0009398">
    <property type="term" value="P:FMN biosynthetic process"/>
    <property type="evidence" value="ECO:0007669"/>
    <property type="project" value="UniProtKB-UniRule"/>
</dbReference>
<dbReference type="EC" id="2.7.7.2" evidence="14"/>
<dbReference type="GO" id="GO:0003919">
    <property type="term" value="F:FMN adenylyltransferase activity"/>
    <property type="evidence" value="ECO:0007669"/>
    <property type="project" value="UniProtKB-UniRule"/>
</dbReference>
<evidence type="ECO:0000313" key="17">
    <source>
        <dbReference type="Proteomes" id="UP000824160"/>
    </source>
</evidence>
<feature type="domain" description="Riboflavin kinase" evidence="15">
    <location>
        <begin position="178"/>
        <end position="303"/>
    </location>
</feature>
<dbReference type="PIRSF" id="PIRSF004491">
    <property type="entry name" value="FAD_Synth"/>
    <property type="match status" value="1"/>
</dbReference>
<gene>
    <name evidence="16" type="ORF">IAC43_03270</name>
</gene>
<evidence type="ECO:0000256" key="3">
    <source>
        <dbReference type="ARBA" id="ARBA00022630"/>
    </source>
</evidence>
<evidence type="ECO:0000256" key="1">
    <source>
        <dbReference type="ARBA" id="ARBA00004726"/>
    </source>
</evidence>
<dbReference type="Proteomes" id="UP000824160">
    <property type="component" value="Unassembled WGS sequence"/>
</dbReference>
<proteinExistence type="inferred from homology"/>
<sequence>MEICNQVSQFSQLPDTAVALGLFDGVHRGHQAVIRAAANCAPELMPAVFTFRFDTREVVTKKQFGQLLRPELKAAKLEEYGIRFMLEPPFSTIMKMEPESFIQGILFNFMHAKAVFCGEDFRFGKNAAGNTELLKRACEKNGVQFHIVQPVLDDGVPVSSTRIRAALREGDIALANRLLGSPYMTCGTVVHGRHMGHELGFPTINQLFSPEDLIPRFGVYATIVEIDGKQYIGATDIGVKPTVGEGYAPAAETYILDFDGDLYGRNIRISYYAFLRGEKRFDSLEELTSTVLSNAQQAKDLLSPLIGR</sequence>
<evidence type="ECO:0000256" key="2">
    <source>
        <dbReference type="ARBA" id="ARBA00005201"/>
    </source>
</evidence>
<dbReference type="Gene3D" id="3.40.50.620">
    <property type="entry name" value="HUPs"/>
    <property type="match status" value="1"/>
</dbReference>
<evidence type="ECO:0000256" key="11">
    <source>
        <dbReference type="ARBA" id="ARBA00023268"/>
    </source>
</evidence>
<evidence type="ECO:0000256" key="9">
    <source>
        <dbReference type="ARBA" id="ARBA00022827"/>
    </source>
</evidence>
<keyword evidence="9 14" id="KW-0274">FAD</keyword>
<name>A0A9D1KS67_9FIRM</name>
<comment type="catalytic activity">
    <reaction evidence="13 14">
        <text>FMN + ATP + H(+) = FAD + diphosphate</text>
        <dbReference type="Rhea" id="RHEA:17237"/>
        <dbReference type="ChEBI" id="CHEBI:15378"/>
        <dbReference type="ChEBI" id="CHEBI:30616"/>
        <dbReference type="ChEBI" id="CHEBI:33019"/>
        <dbReference type="ChEBI" id="CHEBI:57692"/>
        <dbReference type="ChEBI" id="CHEBI:58210"/>
        <dbReference type="EC" id="2.7.7.2"/>
    </reaction>
</comment>
<dbReference type="InterPro" id="IPR015864">
    <property type="entry name" value="FAD_synthase"/>
</dbReference>
<organism evidence="16 17">
    <name type="scientific">Candidatus Faecivivens stercoripullorum</name>
    <dbReference type="NCBI Taxonomy" id="2840805"/>
    <lineage>
        <taxon>Bacteria</taxon>
        <taxon>Bacillati</taxon>
        <taxon>Bacillota</taxon>
        <taxon>Clostridia</taxon>
        <taxon>Eubacteriales</taxon>
        <taxon>Oscillospiraceae</taxon>
        <taxon>Oscillospiraceae incertae sedis</taxon>
        <taxon>Candidatus Faecivivens</taxon>
    </lineage>
</organism>
<dbReference type="GO" id="GO:0006747">
    <property type="term" value="P:FAD biosynthetic process"/>
    <property type="evidence" value="ECO:0007669"/>
    <property type="project" value="UniProtKB-UniRule"/>
</dbReference>
<evidence type="ECO:0000313" key="16">
    <source>
        <dbReference type="EMBL" id="HIT94181.1"/>
    </source>
</evidence>
<dbReference type="SUPFAM" id="SSF82114">
    <property type="entry name" value="Riboflavin kinase-like"/>
    <property type="match status" value="1"/>
</dbReference>
<dbReference type="NCBIfam" id="NF004162">
    <property type="entry name" value="PRK05627.1-5"/>
    <property type="match status" value="1"/>
</dbReference>
<evidence type="ECO:0000256" key="14">
    <source>
        <dbReference type="PIRNR" id="PIRNR004491"/>
    </source>
</evidence>
<evidence type="ECO:0000256" key="6">
    <source>
        <dbReference type="ARBA" id="ARBA00022695"/>
    </source>
</evidence>
<evidence type="ECO:0000256" key="12">
    <source>
        <dbReference type="ARBA" id="ARBA00047880"/>
    </source>
</evidence>